<evidence type="ECO:0000256" key="1">
    <source>
        <dbReference type="ARBA" id="ARBA00023054"/>
    </source>
</evidence>
<dbReference type="Proteomes" id="UP001054837">
    <property type="component" value="Unassembled WGS sequence"/>
</dbReference>
<dbReference type="GO" id="GO:0070319">
    <property type="term" value="C:Golgi to plasma membrane transport vesicle"/>
    <property type="evidence" value="ECO:0007669"/>
    <property type="project" value="TreeGrafter"/>
</dbReference>
<dbReference type="Gene3D" id="1.20.5.4880">
    <property type="match status" value="1"/>
</dbReference>
<protein>
    <submittedName>
        <fullName evidence="5">Guanine nucleotide exchange factor for Rab-3A</fullName>
    </submittedName>
</protein>
<feature type="coiled-coil region" evidence="3">
    <location>
        <begin position="211"/>
        <end position="238"/>
    </location>
</feature>
<feature type="domain" description="GDP/GTP exchange factor Sec2 N-terminal" evidence="4">
    <location>
        <begin position="116"/>
        <end position="240"/>
    </location>
</feature>
<reference evidence="5 6" key="1">
    <citation type="submission" date="2021-06" db="EMBL/GenBank/DDBJ databases">
        <title>Caerostris darwini draft genome.</title>
        <authorList>
            <person name="Kono N."/>
            <person name="Arakawa K."/>
        </authorList>
    </citation>
    <scope>NUCLEOTIDE SEQUENCE [LARGE SCALE GENOMIC DNA]</scope>
</reference>
<evidence type="ECO:0000313" key="6">
    <source>
        <dbReference type="Proteomes" id="UP001054837"/>
    </source>
</evidence>
<keyword evidence="1 3" id="KW-0175">Coiled coil</keyword>
<evidence type="ECO:0000256" key="3">
    <source>
        <dbReference type="SAM" id="Coils"/>
    </source>
</evidence>
<keyword evidence="6" id="KW-1185">Reference proteome</keyword>
<feature type="coiled-coil region" evidence="3">
    <location>
        <begin position="147"/>
        <end position="181"/>
    </location>
</feature>
<dbReference type="InterPro" id="IPR009449">
    <property type="entry name" value="Sec2_N"/>
</dbReference>
<comment type="similarity">
    <text evidence="2">Belongs to the SEC2 family.</text>
</comment>
<dbReference type="GO" id="GO:0006887">
    <property type="term" value="P:exocytosis"/>
    <property type="evidence" value="ECO:0007669"/>
    <property type="project" value="TreeGrafter"/>
</dbReference>
<proteinExistence type="inferred from homology"/>
<dbReference type="SUPFAM" id="SSF144284">
    <property type="entry name" value="Sec2 N-terminal region"/>
    <property type="match status" value="1"/>
</dbReference>
<dbReference type="CDD" id="cd21044">
    <property type="entry name" value="Rab11BD_RAB3IP_like"/>
    <property type="match status" value="1"/>
</dbReference>
<dbReference type="AlphaFoldDB" id="A0AAV4SFI4"/>
<evidence type="ECO:0000313" key="5">
    <source>
        <dbReference type="EMBL" id="GIY32955.1"/>
    </source>
</evidence>
<dbReference type="PANTHER" id="PTHR14430:SF0">
    <property type="entry name" value="SEC2P DOMAIN-CONTAINING PROTEIN"/>
    <property type="match status" value="1"/>
</dbReference>
<dbReference type="EMBL" id="BPLQ01007882">
    <property type="protein sequence ID" value="GIY32955.1"/>
    <property type="molecule type" value="Genomic_DNA"/>
</dbReference>
<name>A0AAV4SFI4_9ARAC</name>
<accession>A0AAV4SFI4</accession>
<dbReference type="PANTHER" id="PTHR14430">
    <property type="entry name" value="RABIN3-RELATED"/>
    <property type="match status" value="1"/>
</dbReference>
<evidence type="ECO:0000256" key="2">
    <source>
        <dbReference type="ARBA" id="ARBA00025794"/>
    </source>
</evidence>
<dbReference type="Pfam" id="PF25555">
    <property type="entry name" value="RAB3A-like_C"/>
    <property type="match status" value="1"/>
</dbReference>
<sequence length="424" mass="49018">MANNDSFIDKEKLSSNRENDKNLEECNIDIPFYNNEDKEVFEEADNCSDQTISEIIHQPCTTFQVPSSSDANAKNSLSMKIDNSPENVARASTMRTKIEEKITEIEKKMDQSTFDSSSESLDMELSPADYNLIKVLDPKRSRSCSVSEMRQSTIDRLQSKLEKAEKDLELRDEEVLRLRKIRDEVGSEIEDLTASLFEEANNMVRNAQVKQHKAEKSAKEANMKLGMLQEEVQALKNIVQSTTMHSSVESSDVQQKAMSVPQRELYEVDPIFNEEFVKWRQNPNLDKETPFMKRIYDEDIKACLNFKNTELSQHILSAIEEDQITIEKIPLTKHEPLPKNYRVCALMNAPRLCPYKMYLDGKESYNISSLSRNRITAICDLFCYLRYIQKGLISLRIHEVYLEIIKKRRRITSAKLGLIDDIIE</sequence>
<dbReference type="Pfam" id="PF06428">
    <property type="entry name" value="Sec2p"/>
    <property type="match status" value="1"/>
</dbReference>
<comment type="caution">
    <text evidence="5">The sequence shown here is derived from an EMBL/GenBank/DDBJ whole genome shotgun (WGS) entry which is preliminary data.</text>
</comment>
<dbReference type="InterPro" id="IPR040351">
    <property type="entry name" value="RAB3IL/RAB3IP/Sec2"/>
</dbReference>
<evidence type="ECO:0000259" key="4">
    <source>
        <dbReference type="Pfam" id="PF06428"/>
    </source>
</evidence>
<gene>
    <name evidence="5" type="primary">Rab3il1</name>
    <name evidence="5" type="ORF">CDAR_435391</name>
</gene>
<dbReference type="GO" id="GO:0005085">
    <property type="term" value="F:guanyl-nucleotide exchange factor activity"/>
    <property type="evidence" value="ECO:0007669"/>
    <property type="project" value="InterPro"/>
</dbReference>
<organism evidence="5 6">
    <name type="scientific">Caerostris darwini</name>
    <dbReference type="NCBI Taxonomy" id="1538125"/>
    <lineage>
        <taxon>Eukaryota</taxon>
        <taxon>Metazoa</taxon>
        <taxon>Ecdysozoa</taxon>
        <taxon>Arthropoda</taxon>
        <taxon>Chelicerata</taxon>
        <taxon>Arachnida</taxon>
        <taxon>Araneae</taxon>
        <taxon>Araneomorphae</taxon>
        <taxon>Entelegynae</taxon>
        <taxon>Araneoidea</taxon>
        <taxon>Araneidae</taxon>
        <taxon>Caerostris</taxon>
    </lineage>
</organism>